<evidence type="ECO:0000256" key="3">
    <source>
        <dbReference type="ARBA" id="ARBA00022450"/>
    </source>
</evidence>
<accession>A0A7S1XJI3</accession>
<keyword evidence="4 9" id="KW-0444">Lipid biosynthesis</keyword>
<dbReference type="AlphaFoldDB" id="A0A7S1XJI3"/>
<reference evidence="12" key="1">
    <citation type="submission" date="2021-01" db="EMBL/GenBank/DDBJ databases">
        <authorList>
            <person name="Corre E."/>
            <person name="Pelletier E."/>
            <person name="Niang G."/>
            <person name="Scheremetjew M."/>
            <person name="Finn R."/>
            <person name="Kale V."/>
            <person name="Holt S."/>
            <person name="Cochrane G."/>
            <person name="Meng A."/>
            <person name="Brown T."/>
            <person name="Cohen L."/>
        </authorList>
    </citation>
    <scope>NUCLEOTIDE SEQUENCE</scope>
    <source>
        <strain evidence="12">CCMP3124</strain>
    </source>
</reference>
<dbReference type="GO" id="GO:0005739">
    <property type="term" value="C:mitochondrion"/>
    <property type="evidence" value="ECO:0007669"/>
    <property type="project" value="UniProtKB-ARBA"/>
</dbReference>
<dbReference type="FunFam" id="1.10.1200.10:FF:000003">
    <property type="entry name" value="Acyl carrier protein"/>
    <property type="match status" value="1"/>
</dbReference>
<dbReference type="PANTHER" id="PTHR20863">
    <property type="entry name" value="ACYL CARRIER PROTEIN"/>
    <property type="match status" value="1"/>
</dbReference>
<comment type="pathway">
    <text evidence="1">Lipid metabolism; fatty acid biosynthesis.</text>
</comment>
<keyword evidence="6" id="KW-0276">Fatty acid metabolism</keyword>
<dbReference type="PROSITE" id="PS50075">
    <property type="entry name" value="CARRIER"/>
    <property type="match status" value="1"/>
</dbReference>
<dbReference type="NCBIfam" id="NF002148">
    <property type="entry name" value="PRK00982.1-2"/>
    <property type="match status" value="1"/>
</dbReference>
<feature type="region of interest" description="Disordered" evidence="10">
    <location>
        <begin position="54"/>
        <end position="75"/>
    </location>
</feature>
<dbReference type="GO" id="GO:0000036">
    <property type="term" value="F:acyl carrier activity"/>
    <property type="evidence" value="ECO:0007669"/>
    <property type="project" value="TreeGrafter"/>
</dbReference>
<dbReference type="GO" id="GO:0000035">
    <property type="term" value="F:acyl binding"/>
    <property type="evidence" value="ECO:0007669"/>
    <property type="project" value="TreeGrafter"/>
</dbReference>
<keyword evidence="7" id="KW-0443">Lipid metabolism</keyword>
<comment type="function">
    <text evidence="9">Carrier of the growing fatty acid chain in fatty acid biosynthesis.</text>
</comment>
<evidence type="ECO:0000256" key="1">
    <source>
        <dbReference type="ARBA" id="ARBA00005194"/>
    </source>
</evidence>
<dbReference type="Gene3D" id="1.10.1200.10">
    <property type="entry name" value="ACP-like"/>
    <property type="match status" value="1"/>
</dbReference>
<evidence type="ECO:0000256" key="9">
    <source>
        <dbReference type="RuleBase" id="RU000722"/>
    </source>
</evidence>
<evidence type="ECO:0000256" key="6">
    <source>
        <dbReference type="ARBA" id="ARBA00022832"/>
    </source>
</evidence>
<dbReference type="HAMAP" id="MF_01217">
    <property type="entry name" value="Acyl_carrier"/>
    <property type="match status" value="1"/>
</dbReference>
<keyword evidence="3 9" id="KW-0596">Phosphopantetheine</keyword>
<comment type="similarity">
    <text evidence="2">Belongs to the acyl carrier protein (ACP) family.</text>
</comment>
<evidence type="ECO:0000256" key="10">
    <source>
        <dbReference type="SAM" id="MobiDB-lite"/>
    </source>
</evidence>
<evidence type="ECO:0000256" key="4">
    <source>
        <dbReference type="ARBA" id="ARBA00022516"/>
    </source>
</evidence>
<dbReference type="InterPro" id="IPR003231">
    <property type="entry name" value="ACP"/>
</dbReference>
<dbReference type="SUPFAM" id="SSF47336">
    <property type="entry name" value="ACP-like"/>
    <property type="match status" value="1"/>
</dbReference>
<evidence type="ECO:0000313" key="12">
    <source>
        <dbReference type="EMBL" id="CAD9240823.1"/>
    </source>
</evidence>
<sequence length="153" mass="16521">MSCGRMLAAGALRLAAQRAVVLRAREASAHGCGANAAANAWASPARKRLWATPAARQLDKLDDDEPKAPAPPQPSVAERVMKVVSSFEKVKQEKVNESAHFVNDLGLDSLDTVELVMNFEDEFKIEIPDKDADSIMSVTDAIAYLKGRSDIDA</sequence>
<evidence type="ECO:0000256" key="7">
    <source>
        <dbReference type="ARBA" id="ARBA00023098"/>
    </source>
</evidence>
<dbReference type="PROSITE" id="PS00012">
    <property type="entry name" value="PHOSPHOPANTETHEINE"/>
    <property type="match status" value="1"/>
</dbReference>
<dbReference type="InterPro" id="IPR009081">
    <property type="entry name" value="PP-bd_ACP"/>
</dbReference>
<dbReference type="EMBL" id="HBGI01003947">
    <property type="protein sequence ID" value="CAD9240823.1"/>
    <property type="molecule type" value="Transcribed_RNA"/>
</dbReference>
<protein>
    <recommendedName>
        <fullName evidence="9">Acyl carrier protein</fullName>
    </recommendedName>
</protein>
<proteinExistence type="inferred from homology"/>
<dbReference type="Pfam" id="PF00550">
    <property type="entry name" value="PP-binding"/>
    <property type="match status" value="1"/>
</dbReference>
<evidence type="ECO:0000259" key="11">
    <source>
        <dbReference type="PROSITE" id="PS50075"/>
    </source>
</evidence>
<dbReference type="InterPro" id="IPR006162">
    <property type="entry name" value="Ppantetheine_attach_site"/>
</dbReference>
<dbReference type="InterPro" id="IPR036736">
    <property type="entry name" value="ACP-like_sf"/>
</dbReference>
<evidence type="ECO:0000256" key="8">
    <source>
        <dbReference type="ARBA" id="ARBA00023160"/>
    </source>
</evidence>
<name>A0A7S1XJI3_9RHOD</name>
<evidence type="ECO:0000256" key="5">
    <source>
        <dbReference type="ARBA" id="ARBA00022553"/>
    </source>
</evidence>
<keyword evidence="5" id="KW-0597">Phosphoprotein</keyword>
<feature type="domain" description="Carrier" evidence="11">
    <location>
        <begin position="74"/>
        <end position="149"/>
    </location>
</feature>
<organism evidence="12">
    <name type="scientific">Erythrolobus australicus</name>
    <dbReference type="NCBI Taxonomy" id="1077150"/>
    <lineage>
        <taxon>Eukaryota</taxon>
        <taxon>Rhodophyta</taxon>
        <taxon>Bangiophyceae</taxon>
        <taxon>Porphyridiales</taxon>
        <taxon>Porphyridiaceae</taxon>
        <taxon>Erythrolobus</taxon>
    </lineage>
</organism>
<dbReference type="PANTHER" id="PTHR20863:SF76">
    <property type="entry name" value="CARRIER DOMAIN-CONTAINING PROTEIN"/>
    <property type="match status" value="1"/>
</dbReference>
<evidence type="ECO:0000256" key="2">
    <source>
        <dbReference type="ARBA" id="ARBA00010930"/>
    </source>
</evidence>
<gene>
    <name evidence="12" type="ORF">EAUS1353_LOCUS2562</name>
</gene>
<dbReference type="NCBIfam" id="TIGR00517">
    <property type="entry name" value="acyl_carrier"/>
    <property type="match status" value="1"/>
</dbReference>
<keyword evidence="8 9" id="KW-0275">Fatty acid biosynthesis</keyword>